<keyword evidence="3" id="KW-1185">Reference proteome</keyword>
<protein>
    <recommendedName>
        <fullName evidence="4">Reelin domain-containing protein</fullName>
    </recommendedName>
</protein>
<dbReference type="AlphaFoldDB" id="A0A6A4HVC0"/>
<evidence type="ECO:0000313" key="2">
    <source>
        <dbReference type="EMBL" id="KAE9400844.1"/>
    </source>
</evidence>
<organism evidence="2 3">
    <name type="scientific">Gymnopus androsaceus JB14</name>
    <dbReference type="NCBI Taxonomy" id="1447944"/>
    <lineage>
        <taxon>Eukaryota</taxon>
        <taxon>Fungi</taxon>
        <taxon>Dikarya</taxon>
        <taxon>Basidiomycota</taxon>
        <taxon>Agaricomycotina</taxon>
        <taxon>Agaricomycetes</taxon>
        <taxon>Agaricomycetidae</taxon>
        <taxon>Agaricales</taxon>
        <taxon>Marasmiineae</taxon>
        <taxon>Omphalotaceae</taxon>
        <taxon>Gymnopus</taxon>
    </lineage>
</organism>
<dbReference type="EMBL" id="ML769452">
    <property type="protein sequence ID" value="KAE9400844.1"/>
    <property type="molecule type" value="Genomic_DNA"/>
</dbReference>
<feature type="signal peptide" evidence="1">
    <location>
        <begin position="1"/>
        <end position="19"/>
    </location>
</feature>
<sequence>MIPPSIFLCAIACWAGVNAIPATTTAAPPSFTLYGVGETVAGEITFSGSGTTEFDITVLGVSTDSAGTETTYSIGEYVSLVPASITATAPNGVGTVTETALADIETQNLTMVESSAGEWASFSAVVQASLNRPGLFQSCSFASDRTESPNCSEVIYAPTSGIGTSPTLVAFTTTFEGIIIPLTVLAEPTTSSTLNAANSNFRCSTWQMGGFIMFLVLWLL</sequence>
<keyword evidence="1" id="KW-0732">Signal</keyword>
<evidence type="ECO:0008006" key="4">
    <source>
        <dbReference type="Google" id="ProtNLM"/>
    </source>
</evidence>
<name>A0A6A4HVC0_9AGAR</name>
<evidence type="ECO:0000256" key="1">
    <source>
        <dbReference type="SAM" id="SignalP"/>
    </source>
</evidence>
<evidence type="ECO:0000313" key="3">
    <source>
        <dbReference type="Proteomes" id="UP000799118"/>
    </source>
</evidence>
<gene>
    <name evidence="2" type="ORF">BT96DRAFT_630724</name>
</gene>
<dbReference type="Proteomes" id="UP000799118">
    <property type="component" value="Unassembled WGS sequence"/>
</dbReference>
<dbReference type="OrthoDB" id="3063647at2759"/>
<reference evidence="2" key="1">
    <citation type="journal article" date="2019" name="Environ. Microbiol.">
        <title>Fungal ecological strategies reflected in gene transcription - a case study of two litter decomposers.</title>
        <authorList>
            <person name="Barbi F."/>
            <person name="Kohler A."/>
            <person name="Barry K."/>
            <person name="Baskaran P."/>
            <person name="Daum C."/>
            <person name="Fauchery L."/>
            <person name="Ihrmark K."/>
            <person name="Kuo A."/>
            <person name="LaButti K."/>
            <person name="Lipzen A."/>
            <person name="Morin E."/>
            <person name="Grigoriev I.V."/>
            <person name="Henrissat B."/>
            <person name="Lindahl B."/>
            <person name="Martin F."/>
        </authorList>
    </citation>
    <scope>NUCLEOTIDE SEQUENCE</scope>
    <source>
        <strain evidence="2">JB14</strain>
    </source>
</reference>
<accession>A0A6A4HVC0</accession>
<feature type="chain" id="PRO_5025457930" description="Reelin domain-containing protein" evidence="1">
    <location>
        <begin position="20"/>
        <end position="220"/>
    </location>
</feature>
<proteinExistence type="predicted"/>